<keyword evidence="1" id="KW-0732">Signal</keyword>
<accession>A0ABY6MGA6</accession>
<dbReference type="InterPro" id="IPR013783">
    <property type="entry name" value="Ig-like_fold"/>
</dbReference>
<evidence type="ECO:0000259" key="2">
    <source>
        <dbReference type="PROSITE" id="PS50093"/>
    </source>
</evidence>
<evidence type="ECO:0000313" key="4">
    <source>
        <dbReference type="Proteomes" id="UP001163156"/>
    </source>
</evidence>
<dbReference type="SMART" id="SM00089">
    <property type="entry name" value="PKD"/>
    <property type="match status" value="1"/>
</dbReference>
<evidence type="ECO:0000256" key="1">
    <source>
        <dbReference type="SAM" id="SignalP"/>
    </source>
</evidence>
<sequence length="690" mass="74459">MKNRNWIYSLVWLVLLLQWAMSTCAYSQAIAPDEFFGPQIQQSQGADEISVKVSGKLALCSHAEKGHIILSVSGGVAPYTYKWNTLQTSKDRTDLYAGTYTVEITDAVGTVHTERIVVQPPYPLILDPIQVEDATCGSGTDGSAAISVKVGRGEPYKVTWSNGVIDEWQVNDLAPGVHSVTVADKFNCDVTVSFEVKAASEGIAVSEVIQDPTCQNQNSGAISLKVSGGQAPYSYTWSNGASTPELTGVPAGQYEVLVQDKTGCSFQASYVLEPAAAMRLESSVVNESCAGAGNGQIEVKPSGGIEPYTYAWDNGSTSPSLENLSAGIYTVSISDASGCTMQNQFRVETKSALEIEVLELEDANCANSGLGRISLKLNGADGATKVSWTDDINAGLDRENLKAGSYEIKVSDESGCEVSRSFSINEVAALSARIETTFDVDCEQGDFTGIAWVSIQGGQAPYQIHWSSGEKENREINFHSSGQLSVTVIDALGCSSETAVKVDFPASINQAGRLDFGYRKLEISSEPEVQVNEEIIFESTIAEEFMAWDWQFGDGAKSTDRDPIHVFDKAGSYEVTLTAYDLYGCSSQEKNIIQVNAPLEFITIPNAFTPNGDGLNDTFMPKLKSVTDFSMEVFNTWGEKVYATASQETTGWDGTHQGQASPPGNYLYQITYTSKDGEQFTKTGGVTLIR</sequence>
<dbReference type="Gene3D" id="2.60.40.740">
    <property type="match status" value="3"/>
</dbReference>
<dbReference type="InterPro" id="IPR022409">
    <property type="entry name" value="PKD/Chitinase_dom"/>
</dbReference>
<dbReference type="Pfam" id="PF13585">
    <property type="entry name" value="CHU_C"/>
    <property type="match status" value="1"/>
</dbReference>
<gene>
    <name evidence="3" type="ORF">OM944_11840</name>
</gene>
<dbReference type="Gene3D" id="2.60.40.10">
    <property type="entry name" value="Immunoglobulins"/>
    <property type="match status" value="1"/>
</dbReference>
<dbReference type="RefSeq" id="WP_264807829.1">
    <property type="nucleotide sequence ID" value="NZ_CP110226.1"/>
</dbReference>
<dbReference type="EMBL" id="CP110226">
    <property type="protein sequence ID" value="UZD21356.1"/>
    <property type="molecule type" value="Genomic_DNA"/>
</dbReference>
<dbReference type="InterPro" id="IPR035986">
    <property type="entry name" value="PKD_dom_sf"/>
</dbReference>
<feature type="domain" description="PKD" evidence="2">
    <location>
        <begin position="531"/>
        <end position="592"/>
    </location>
</feature>
<dbReference type="SUPFAM" id="SSF49299">
    <property type="entry name" value="PKD domain"/>
    <property type="match status" value="1"/>
</dbReference>
<dbReference type="Proteomes" id="UP001163156">
    <property type="component" value="Chromosome"/>
</dbReference>
<dbReference type="InterPro" id="IPR026341">
    <property type="entry name" value="T9SS_type_B"/>
</dbReference>
<feature type="chain" id="PRO_5046172496" evidence="1">
    <location>
        <begin position="26"/>
        <end position="690"/>
    </location>
</feature>
<evidence type="ECO:0000313" key="3">
    <source>
        <dbReference type="EMBL" id="UZD21356.1"/>
    </source>
</evidence>
<feature type="signal peptide" evidence="1">
    <location>
        <begin position="1"/>
        <end position="25"/>
    </location>
</feature>
<dbReference type="InterPro" id="IPR000601">
    <property type="entry name" value="PKD_dom"/>
</dbReference>
<dbReference type="Pfam" id="PF13573">
    <property type="entry name" value="SprB"/>
    <property type="match status" value="3"/>
</dbReference>
<dbReference type="PROSITE" id="PS50093">
    <property type="entry name" value="PKD"/>
    <property type="match status" value="1"/>
</dbReference>
<reference evidence="3" key="1">
    <citation type="submission" date="2022-10" db="EMBL/GenBank/DDBJ databases">
        <title>Algoriphagus sp. a novel bacteria isolate from halophytes salicornia europaea.</title>
        <authorList>
            <person name="Peng Y."/>
            <person name="Jiang L."/>
            <person name="Lee J."/>
        </authorList>
    </citation>
    <scope>NUCLEOTIDE SEQUENCE</scope>
    <source>
        <strain evidence="3">TR-M5</strain>
    </source>
</reference>
<name>A0ABY6MGA6_9BACT</name>
<dbReference type="NCBIfam" id="TIGR04131">
    <property type="entry name" value="Bac_Flav_CTERM"/>
    <property type="match status" value="1"/>
</dbReference>
<organism evidence="3 4">
    <name type="scientific">Algoriphagus halophytocola</name>
    <dbReference type="NCBI Taxonomy" id="2991499"/>
    <lineage>
        <taxon>Bacteria</taxon>
        <taxon>Pseudomonadati</taxon>
        <taxon>Bacteroidota</taxon>
        <taxon>Cytophagia</taxon>
        <taxon>Cytophagales</taxon>
        <taxon>Cyclobacteriaceae</taxon>
        <taxon>Algoriphagus</taxon>
    </lineage>
</organism>
<dbReference type="InterPro" id="IPR025667">
    <property type="entry name" value="SprB_repeat"/>
</dbReference>
<dbReference type="CDD" id="cd00146">
    <property type="entry name" value="PKD"/>
    <property type="match status" value="1"/>
</dbReference>
<proteinExistence type="predicted"/>
<protein>
    <submittedName>
        <fullName evidence="3">Gliding motility-associated C-terminal domain-containing protein</fullName>
    </submittedName>
</protein>
<dbReference type="Pfam" id="PF18911">
    <property type="entry name" value="PKD_4"/>
    <property type="match status" value="1"/>
</dbReference>
<keyword evidence="4" id="KW-1185">Reference proteome</keyword>